<dbReference type="KEGG" id="tact:SG35_002835"/>
<evidence type="ECO:0000313" key="2">
    <source>
        <dbReference type="Proteomes" id="UP000032568"/>
    </source>
</evidence>
<evidence type="ECO:0000313" key="1">
    <source>
        <dbReference type="EMBL" id="WDD99627.1"/>
    </source>
</evidence>
<keyword evidence="2" id="KW-1185">Reference proteome</keyword>
<dbReference type="EMBL" id="CP059735">
    <property type="protein sequence ID" value="WDD99627.1"/>
    <property type="molecule type" value="Genomic_DNA"/>
</dbReference>
<sequence>MNRHTKLAILIAPLLLVAGYIASDYYLEHQAAQDKVFYLNQQNNCDVLANKCVLESGEFLISVSDRQGTTQINATFPLDTVVLMLVNDDNSQQIYQLAMADTPYYWQAKTDLRESIPRAGDSRKLRLVAKIKGGSYISEFVSTTLSR</sequence>
<dbReference type="RefSeq" id="WP_044835006.1">
    <property type="nucleotide sequence ID" value="NZ_CP059735.1"/>
</dbReference>
<protein>
    <submittedName>
        <fullName evidence="1">Uncharacterized protein</fullName>
    </submittedName>
</protein>
<proteinExistence type="predicted"/>
<reference evidence="1 2" key="1">
    <citation type="journal article" date="2015" name="Genome Announc.">
        <title>Draft Genome Sequences of Marine Isolates of Thalassomonas viridans and Thalassomonas actiniarum.</title>
        <authorList>
            <person name="Olonade I."/>
            <person name="van Zyl L.J."/>
            <person name="Trindade M."/>
        </authorList>
    </citation>
    <scope>NUCLEOTIDE SEQUENCE [LARGE SCALE GENOMIC DNA]</scope>
    <source>
        <strain evidence="1 2">A5K-106</strain>
    </source>
</reference>
<organism evidence="1 2">
    <name type="scientific">Thalassomonas actiniarum</name>
    <dbReference type="NCBI Taxonomy" id="485447"/>
    <lineage>
        <taxon>Bacteria</taxon>
        <taxon>Pseudomonadati</taxon>
        <taxon>Pseudomonadota</taxon>
        <taxon>Gammaproteobacteria</taxon>
        <taxon>Alteromonadales</taxon>
        <taxon>Colwelliaceae</taxon>
        <taxon>Thalassomonas</taxon>
    </lineage>
</organism>
<gene>
    <name evidence="1" type="ORF">SG35_002835</name>
</gene>
<accession>A0AAE9YS00</accession>
<dbReference type="AlphaFoldDB" id="A0AAE9YS00"/>
<name>A0AAE9YS00_9GAMM</name>
<dbReference type="Proteomes" id="UP000032568">
    <property type="component" value="Chromosome"/>
</dbReference>
<reference evidence="1 2" key="2">
    <citation type="journal article" date="2022" name="Mar. Drugs">
        <title>Bioassay-Guided Fractionation Leads to the Detection of Cholic Acid Generated by the Rare Thalassomonas sp.</title>
        <authorList>
            <person name="Pheiffer F."/>
            <person name="Schneider Y.K."/>
            <person name="Hansen E.H."/>
            <person name="Andersen J.H."/>
            <person name="Isaksson J."/>
            <person name="Busche T."/>
            <person name="R C."/>
            <person name="Kalinowski J."/>
            <person name="Zyl L.V."/>
            <person name="Trindade M."/>
        </authorList>
    </citation>
    <scope>NUCLEOTIDE SEQUENCE [LARGE SCALE GENOMIC DNA]</scope>
    <source>
        <strain evidence="1 2">A5K-106</strain>
    </source>
</reference>